<evidence type="ECO:0000259" key="2">
    <source>
        <dbReference type="PROSITE" id="PS50943"/>
    </source>
</evidence>
<dbReference type="Gene3D" id="1.10.10.2910">
    <property type="match status" value="1"/>
</dbReference>
<accession>A0A098AU82</accession>
<dbReference type="AlphaFoldDB" id="A0A098AU82"/>
<dbReference type="Pfam" id="PF01381">
    <property type="entry name" value="HTH_3"/>
    <property type="match status" value="1"/>
</dbReference>
<protein>
    <submittedName>
        <fullName evidence="3">DNA-binding helix-turn-helix protein</fullName>
    </submittedName>
</protein>
<name>A0A098AU82_DESHA</name>
<reference evidence="3" key="1">
    <citation type="submission" date="2014-07" db="EMBL/GenBank/DDBJ databases">
        <authorList>
            <person name="Hornung V.Bastian."/>
        </authorList>
    </citation>
    <scope>NUCLEOTIDE SEQUENCE</scope>
    <source>
        <strain evidence="3">PCE-S</strain>
    </source>
</reference>
<sequence>MKDTNEMKEVSKADFNPAMLILARESRSITQKELAEKLGVTQGWLSRVESGLREISDDILPDICTHLDYPMDFFFQKDKILGFGPTELFNRKRQSVSSKILQKIHAQINIRRIQLAKILSGVEMIEDNIPTYDIDEYRGSVEDIAKAVRSYWYVPPGPIVNLVQLIEDNGGIIIPFEFGTPKIDAMSLPAPGMPPLFFVNPNSPADRLRFTLAHELAHIVLHQRNVNPEMENQADRFAAQFLMPDNEIRPYLRSLTIQKLMELKLYWKVSMQALIMKATTLEMISKRQARTLWSKMGVNDYKIHEPLEDELPKEVPTLYDEIIDVYKDDMHYSLSEFSRLVNMNESEVENLYYYKPVNKLRLIK</sequence>
<dbReference type="InterPro" id="IPR010359">
    <property type="entry name" value="IrrE_HExxH"/>
</dbReference>
<dbReference type="SMART" id="SM00530">
    <property type="entry name" value="HTH_XRE"/>
    <property type="match status" value="1"/>
</dbReference>
<proteinExistence type="inferred from homology"/>
<dbReference type="PANTHER" id="PTHR43236:SF1">
    <property type="entry name" value="BLL7220 PROTEIN"/>
    <property type="match status" value="1"/>
</dbReference>
<dbReference type="GO" id="GO:0003677">
    <property type="term" value="F:DNA binding"/>
    <property type="evidence" value="ECO:0007669"/>
    <property type="project" value="UniProtKB-KW"/>
</dbReference>
<gene>
    <name evidence="3" type="ORF">DPCES_5342</name>
</gene>
<dbReference type="RefSeq" id="WP_208926851.1">
    <property type="nucleotide sequence ID" value="NZ_LK996018.1"/>
</dbReference>
<dbReference type="CDD" id="cd00093">
    <property type="entry name" value="HTH_XRE"/>
    <property type="match status" value="1"/>
</dbReference>
<comment type="similarity">
    <text evidence="1">Belongs to the short-chain fatty acyl-CoA assimilation regulator (ScfR) family.</text>
</comment>
<dbReference type="PANTHER" id="PTHR43236">
    <property type="entry name" value="ANTITOXIN HIGA1"/>
    <property type="match status" value="1"/>
</dbReference>
<dbReference type="InterPro" id="IPR052345">
    <property type="entry name" value="Rad_response_metalloprotease"/>
</dbReference>
<organism evidence="3">
    <name type="scientific">Desulfitobacterium hafniense</name>
    <name type="common">Desulfitobacterium frappieri</name>
    <dbReference type="NCBI Taxonomy" id="49338"/>
    <lineage>
        <taxon>Bacteria</taxon>
        <taxon>Bacillati</taxon>
        <taxon>Bacillota</taxon>
        <taxon>Clostridia</taxon>
        <taxon>Eubacteriales</taxon>
        <taxon>Desulfitobacteriaceae</taxon>
        <taxon>Desulfitobacterium</taxon>
    </lineage>
</organism>
<dbReference type="Gene3D" id="1.10.260.40">
    <property type="entry name" value="lambda repressor-like DNA-binding domains"/>
    <property type="match status" value="1"/>
</dbReference>
<dbReference type="PROSITE" id="PS50943">
    <property type="entry name" value="HTH_CROC1"/>
    <property type="match status" value="1"/>
</dbReference>
<dbReference type="SUPFAM" id="SSF47413">
    <property type="entry name" value="lambda repressor-like DNA-binding domains"/>
    <property type="match status" value="1"/>
</dbReference>
<dbReference type="InterPro" id="IPR010982">
    <property type="entry name" value="Lambda_DNA-bd_dom_sf"/>
</dbReference>
<dbReference type="PATRIC" id="fig|49338.4.peg.5751"/>
<dbReference type="Pfam" id="PF06114">
    <property type="entry name" value="Peptidase_M78"/>
    <property type="match status" value="1"/>
</dbReference>
<keyword evidence="3" id="KW-0238">DNA-binding</keyword>
<dbReference type="EMBL" id="LK996018">
    <property type="protein sequence ID" value="CDV96340.1"/>
    <property type="molecule type" value="Genomic_DNA"/>
</dbReference>
<evidence type="ECO:0000256" key="1">
    <source>
        <dbReference type="ARBA" id="ARBA00007227"/>
    </source>
</evidence>
<feature type="domain" description="HTH cro/C1-type" evidence="2">
    <location>
        <begin position="20"/>
        <end position="74"/>
    </location>
</feature>
<dbReference type="InterPro" id="IPR001387">
    <property type="entry name" value="Cro/C1-type_HTH"/>
</dbReference>
<evidence type="ECO:0000313" key="3">
    <source>
        <dbReference type="EMBL" id="CDV96340.1"/>
    </source>
</evidence>